<sequence length="119" mass="14101">MEYRITCLSCTGEFRELERFPSSVSLQFVKDTCKRYSNTGRSMVNWELIEEFPNHRKVEMPITQESRKMGVEGKLPVFKTEIPVWLYQYRDLYKSSRLGIDLEKFDANNLLTFRGVHPI</sequence>
<reference evidence="1" key="1">
    <citation type="submission" date="2020-03" db="EMBL/GenBank/DDBJ databases">
        <title>The deep terrestrial virosphere.</title>
        <authorList>
            <person name="Holmfeldt K."/>
            <person name="Nilsson E."/>
            <person name="Simone D."/>
            <person name="Lopez-Fernandez M."/>
            <person name="Wu X."/>
            <person name="de Brujin I."/>
            <person name="Lundin D."/>
            <person name="Andersson A."/>
            <person name="Bertilsson S."/>
            <person name="Dopson M."/>
        </authorList>
    </citation>
    <scope>NUCLEOTIDE SEQUENCE</scope>
    <source>
        <strain evidence="1">TM448B03904</strain>
    </source>
</reference>
<dbReference type="EMBL" id="MT145047">
    <property type="protein sequence ID" value="QJI02970.1"/>
    <property type="molecule type" value="Genomic_DNA"/>
</dbReference>
<organism evidence="1">
    <name type="scientific">viral metagenome</name>
    <dbReference type="NCBI Taxonomy" id="1070528"/>
    <lineage>
        <taxon>unclassified sequences</taxon>
        <taxon>metagenomes</taxon>
        <taxon>organismal metagenomes</taxon>
    </lineage>
</organism>
<evidence type="ECO:0000313" key="1">
    <source>
        <dbReference type="EMBL" id="QJI02970.1"/>
    </source>
</evidence>
<dbReference type="AlphaFoldDB" id="A0A6M3XYH2"/>
<protein>
    <submittedName>
        <fullName evidence="1">Uncharacterized protein</fullName>
    </submittedName>
</protein>
<accession>A0A6M3XYH2</accession>
<name>A0A6M3XYH2_9ZZZZ</name>
<gene>
    <name evidence="1" type="ORF">TM448B03904_0002</name>
</gene>
<proteinExistence type="predicted"/>